<feature type="region of interest" description="Disordered" evidence="1">
    <location>
        <begin position="3151"/>
        <end position="3171"/>
    </location>
</feature>
<feature type="region of interest" description="Disordered" evidence="1">
    <location>
        <begin position="1403"/>
        <end position="1446"/>
    </location>
</feature>
<accession>A0A3M6UV48</accession>
<feature type="compositionally biased region" description="Basic and acidic residues" evidence="1">
    <location>
        <begin position="2282"/>
        <end position="2298"/>
    </location>
</feature>
<proteinExistence type="predicted"/>
<dbReference type="PANTHER" id="PTHR14492:SF4">
    <property type="entry name" value="CILIOGENESIS AND PLANAR POLARITY EFFECTOR 1"/>
    <property type="match status" value="1"/>
</dbReference>
<dbReference type="InterPro" id="IPR028236">
    <property type="entry name" value="CPLANE1"/>
</dbReference>
<sequence length="3341" mass="373810">MLLKLDVLSSTTIKRKKPWPTLSWLGKDVGDLYLFDSRRLSQLYLPSGKTRKKIPAIQNYLDDVQGFGISANGFFVAGALNSGKVFIWNKKSGTVKLTAVLDKIRNVQPGTRQTSPRLYISDCGRKVVLLSGFRHIFLWETQNNNDLVNSTGAVGDILRGTWHQIQCGGYVLPHEKDKETAIDGVFFVDPVCGTSFSLSWVFNLGDRIHVTTLHLLWQGKSYTFQEGVSNPQIEEGLDPPFSATWQTFKHSLCNLTPAERVMKSRKAYIARISPDGQVMVLAMNQKFAAHNRVMFYSLSQTAVAVIADLKDCGAKKNVNGHSPIGKSWWIADMAWTRDSLLVLCITRRGSVAVLSKLGEPLEICTEGCSLHTGPSLFLPLHPKITFQKSANGFHSDSSESCTSEKDPLSQRFSVSVHPHLPVVLSSDGYLVTVMQLPSLANYHGIMTSFMRDITRISILQSEVNATRGMASTELLSDAPSENNSSGSSSVVPGYGLATGDQGMSFFGLHDPELDSSLPEYTPGSLDAISRAQSLSIIALALGSACGMNWKQDVGPAMDLTVNVVIKFFQFLLRNSDRIPQSLRSARALSSSPGDLSKRRSPSPVLDSQLSKALLYFRTALEVFQWDATHRNVFSWAFHLTHGIVKEILLLRDSSVVYRVSNSMRVLRLAERLLNLSYSSSSEKVSDLPINRSAQESQYDLRSALDLAYSLLEPSLSCDEFQNSAHFSLLPSAPSSFQRSSHHSNSNQLMEVLLQNYPVARVADNRGIKVVQTLARFMSAYFSNLSLYVYPPYQPTELPPFHELSFDKNTNEDSEDRSQVTERIGLDRAKVAQAVRDQGVYELWSANSTVELLLVSGLILEAAWLAKNLGDWKNALLLSFASQVVTSRLSESETHQQSQRMFPQPPKEITTHAIAFSRLSPSFKQTISAAEERADSLAEEKPALHSSKGQRSIKHVVVDVGTEADDKLVKEVSRVFEAGLVANLDLVPLIFTGLVRQLKNMTSMFEWIVPEEFYLPFPPSFCPQPMNAKKETLSPLAEKEERLRSEVANIVQKIFLLLKASNCLVPCVRWYTEQLVSTSENWYNVIRTDADFPVPSSLAGYADRGFSFRDVEADKSSHVSPKKKGKRKPEAASSEKQRRTYHKPPSSIGGALCSFRDFCAIMWLLHARDKMSKSSRKFRELRSQSTGSEEEAATIHSICWETLLWTTRLAPFSSLLGATDKIIDTLLTLLSELPPSTATAELTAQFFNNPDVVQTASGRAKLKRLMAQFRGVTVGEDNDTDRQDEPLSVFYRKKCMDWEEEMDEREKLFGKVCDQFFDIKEASGNKSADDEVGVIMHDGGGLAVGTALFETQPSYFQFLDTFFMITVSKTVMTYHSKATYPVPLLSSYNKQLLVSDTKSLSMLQQKTHNDTPARPIKGPSSLFRSQSFTDVRSSRPKPVTTTSTLGSETEIKRSSSLNDVASLGFLPGIRTLGSQLLELLPSLTWLSRWTMEGSSLPSSNFNHSAPGGTESLPVMRVNVSLPLLVNSLWCLQNVYWPWMLDTKVMVDIKVKRPKISPQKQPIRDVRERSPVSTDAATPPRPLRKVLSDSNLQRSENNSAKRNSIAGEGRGLQGDYGYQSTPDMLKRSQSDLKTSTRREKTVASREFPAQAQKEGTELSRPPRKDFQRIRNLDRIPKSNSEPNIPNIIIHSPTTDEEKDLSGAYKKRHSLRVNGKSDFPGSPTTYHSDPELTSSVKQVVTSTPAKSKRSRKSKRKEHKLEKMTNESDQPGNKRREEDLVDWKIPERDDIAQIHRPSLAAEEKSIPTHPMIRTAPSRQGKRKKKSSREQKEPQAIDGVVTKEFDGVVTQELDGVVTKEVQPRITVDSIEKSQSSAMTVPVSQSQMELVLVVRPGVGSDAGDTVQAGMPVLRIPTMLGNVQSSELNIPTPSGNNGQTTRVETASQTDHKGMTSSGSQMPVHSGISAGQGHVHRESDQSIDNRVDVQIVAKSASVQTESGVEPKPENPLPLFPLLQQQQASILQNQLYYPTGNPQPPTSQYQDQSRASLPLLRFPFSDASCKLDLSKMRLLEIPKRGTDHSLLQLPESKPSTTESGIPDLSKIKLLEFQPKKELWKSTAEPKGHGTAPNNWALLLMPKYQASSNGVDLRKLKLLENPPTLREAWPLLEAPRKAETPKLIPLEKILAFEKDLREKLAPFSKRTRHWQEKENIQPNEENRLRQPQKIVEQENRRNTVSRQRRRQALEKQTRPRSSSPVFKSRPGGKLSRNKSIQGKVITVQPVKRARRVDKEPPKRQKPAKEPASKKPKSAREQSVQKPISMKDSKQQVSLSESELELSEISDQAWDVSEEEKYFRVEKSPEPFSFREHGDQGNRGVKKDKERGEKKSKPEGFGEEIPGPPSMRHMKERIGRKLHEVDQQMSAYRSGSPSWKSLFETARQGTGDERQGTKAYERRQPQRTIGVQVDEVRRSPQDDPVGFLHPGMLDRGATNISKVSSSSQTEQASAQPLPRRDLVTSGIQTDKGGVDSDHVTSHVPILPPDIFLNLQMPKPYQENQVGVDVIDRSRDLHPVDDDETVFDKPFSKRGIDKGREPGDVAPAVSKLTGVSRGRQFLSVADIDHDQWLEVQSTPMTSANGIDSEKEGKGEEIVDQQVELPSEKVSSENQSYQSEEEEYKDKQENVKYTEGPDKLTVEIMDSTDDPVQRFYPSPFPAASRSSARAVSTQVLNERMKEMSERIEAMDQITQNMDREFKSSRVLLSAIQSIDEVLNPSSRASSAEVMSSRGSVGSRREKPRRWGDTAPWRRKINAAVGKPPTTMASHSEDVEDSIDVHADPVDKTEDVASEADIKDEKEDIEEKLSSGGDEQDDQEGLRQEEQGEDLIVASGESEEIASNREVDDESKLEQNFQPKEGASVEKSGVPSSTPPDETRYNTKSGSTSFKKIKLMDKERSAKRRKNEDQYKKQRIESASNLLSEMLAEPVPKPTDRKPNLRYAGSVNTRYSTSLAEKKKRTSDRYKNLPKAKSRGKRVRQDFVEKTVNKKENRVQEKQSLVDSPHPEEFSRKAQISVRSQNTSRRDFLQTSSPSVSVQENLSDLLEGSIDVKSGRLVKENLPAEDDFWRSNSPTGAEFVTIQTYRSFAKNQPKRVKAREASRRKLPLEGIGGYGFSHQPRGTDHLGRTFSRTRQTDPLLPGVRTLAEIDRLIEDIPDDGSTMDHERLEGIESLLEGDDELRELLSDVNWRADAKPQRSDFARPTRGYSGIEKDNWRSSEYQIDTPRNTEPAVPTGGRTLSEFDDDVSPWNTRESMRTSEDVAQLLAEVDEAVGNMSESSGSLRSDINWEEVDKIMEET</sequence>
<dbReference type="OrthoDB" id="5974632at2759"/>
<feature type="compositionally biased region" description="Basic and acidic residues" evidence="1">
    <location>
        <begin position="1622"/>
        <end position="1641"/>
    </location>
</feature>
<feature type="compositionally biased region" description="Basic and acidic residues" evidence="1">
    <location>
        <begin position="1967"/>
        <end position="1976"/>
    </location>
</feature>
<feature type="region of interest" description="Disordered" evidence="1">
    <location>
        <begin position="2762"/>
        <end position="3082"/>
    </location>
</feature>
<reference evidence="2 3" key="1">
    <citation type="journal article" date="2018" name="Sci. Rep.">
        <title>Comparative analysis of the Pocillopora damicornis genome highlights role of immune system in coral evolution.</title>
        <authorList>
            <person name="Cunning R."/>
            <person name="Bay R.A."/>
            <person name="Gillette P."/>
            <person name="Baker A.C."/>
            <person name="Traylor-Knowles N."/>
        </authorList>
    </citation>
    <scope>NUCLEOTIDE SEQUENCE [LARGE SCALE GENOMIC DNA]</scope>
    <source>
        <strain evidence="2">RSMAS</strain>
        <tissue evidence="2">Whole animal</tissue>
    </source>
</reference>
<feature type="region of interest" description="Disordered" evidence="1">
    <location>
        <begin position="2620"/>
        <end position="2639"/>
    </location>
</feature>
<evidence type="ECO:0000313" key="2">
    <source>
        <dbReference type="EMBL" id="RMX57477.1"/>
    </source>
</evidence>
<feature type="region of interest" description="Disordered" evidence="1">
    <location>
        <begin position="2413"/>
        <end position="2526"/>
    </location>
</feature>
<gene>
    <name evidence="2" type="ORF">pdam_00020857</name>
</gene>
<feature type="compositionally biased region" description="Basic and acidic residues" evidence="1">
    <location>
        <begin position="3021"/>
        <end position="3039"/>
    </location>
</feature>
<feature type="compositionally biased region" description="Basic and acidic residues" evidence="1">
    <location>
        <begin position="2884"/>
        <end position="2895"/>
    </location>
</feature>
<evidence type="ECO:0000313" key="3">
    <source>
        <dbReference type="Proteomes" id="UP000275408"/>
    </source>
</evidence>
<feature type="compositionally biased region" description="Low complexity" evidence="1">
    <location>
        <begin position="1675"/>
        <end position="1690"/>
    </location>
</feature>
<feature type="compositionally biased region" description="Basic and acidic residues" evidence="1">
    <location>
        <begin position="2199"/>
        <end position="2214"/>
    </location>
</feature>
<feature type="region of interest" description="Disordered" evidence="1">
    <location>
        <begin position="2197"/>
        <end position="2398"/>
    </location>
</feature>
<dbReference type="PANTHER" id="PTHR14492">
    <property type="entry name" value="JBTS17"/>
    <property type="match status" value="1"/>
</dbReference>
<feature type="compositionally biased region" description="Basic and acidic residues" evidence="1">
    <location>
        <begin position="2561"/>
        <end position="2587"/>
    </location>
</feature>
<feature type="compositionally biased region" description="Polar residues" evidence="1">
    <location>
        <begin position="2988"/>
        <end position="2997"/>
    </location>
</feature>
<feature type="compositionally biased region" description="Basic and acidic residues" evidence="1">
    <location>
        <begin position="2781"/>
        <end position="2790"/>
    </location>
</feature>
<dbReference type="EMBL" id="RCHS01000652">
    <property type="protein sequence ID" value="RMX57477.1"/>
    <property type="molecule type" value="Genomic_DNA"/>
</dbReference>
<feature type="compositionally biased region" description="Basic residues" evidence="1">
    <location>
        <begin position="1743"/>
        <end position="1754"/>
    </location>
</feature>
<feature type="compositionally biased region" description="Basic and acidic residues" evidence="1">
    <location>
        <begin position="2936"/>
        <end position="2958"/>
    </location>
</feature>
<feature type="compositionally biased region" description="Basic and acidic residues" evidence="1">
    <location>
        <begin position="1823"/>
        <end position="1832"/>
    </location>
</feature>
<feature type="compositionally biased region" description="Polar residues" evidence="1">
    <location>
        <begin position="1921"/>
        <end position="1955"/>
    </location>
</feature>
<organism evidence="2 3">
    <name type="scientific">Pocillopora damicornis</name>
    <name type="common">Cauliflower coral</name>
    <name type="synonym">Millepora damicornis</name>
    <dbReference type="NCBI Taxonomy" id="46731"/>
    <lineage>
        <taxon>Eukaryota</taxon>
        <taxon>Metazoa</taxon>
        <taxon>Cnidaria</taxon>
        <taxon>Anthozoa</taxon>
        <taxon>Hexacorallia</taxon>
        <taxon>Scleractinia</taxon>
        <taxon>Astrocoeniina</taxon>
        <taxon>Pocilloporidae</taxon>
        <taxon>Pocillopora</taxon>
    </lineage>
</organism>
<keyword evidence="3" id="KW-1185">Reference proteome</keyword>
<feature type="compositionally biased region" description="Basic and acidic residues" evidence="1">
    <location>
        <begin position="2667"/>
        <end position="2681"/>
    </location>
</feature>
<feature type="compositionally biased region" description="Basic and acidic residues" evidence="1">
    <location>
        <begin position="2821"/>
        <end position="2851"/>
    </location>
</feature>
<feature type="compositionally biased region" description="Polar residues" evidence="1">
    <location>
        <begin position="2912"/>
        <end position="2932"/>
    </location>
</feature>
<feature type="region of interest" description="Disordered" evidence="1">
    <location>
        <begin position="1554"/>
        <end position="1832"/>
    </location>
</feature>
<feature type="compositionally biased region" description="Polar residues" evidence="1">
    <location>
        <begin position="1719"/>
        <end position="1742"/>
    </location>
</feature>
<dbReference type="Proteomes" id="UP000275408">
    <property type="component" value="Unassembled WGS sequence"/>
</dbReference>
<name>A0A3M6UV48_POCDA</name>
<protein>
    <submittedName>
        <fullName evidence="2">Uncharacterized protein</fullName>
    </submittedName>
</protein>
<feature type="compositionally biased region" description="Basic and acidic residues" evidence="1">
    <location>
        <begin position="2344"/>
        <end position="2385"/>
    </location>
</feature>
<feature type="compositionally biased region" description="Polar residues" evidence="1">
    <location>
        <begin position="1586"/>
        <end position="1600"/>
    </location>
</feature>
<feature type="compositionally biased region" description="Basic and acidic residues" evidence="1">
    <location>
        <begin position="1127"/>
        <end position="1137"/>
    </location>
</feature>
<feature type="compositionally biased region" description="Basic and acidic residues" evidence="1">
    <location>
        <begin position="1652"/>
        <end position="1674"/>
    </location>
</feature>
<feature type="compositionally biased region" description="Low complexity" evidence="1">
    <location>
        <begin position="2486"/>
        <end position="2500"/>
    </location>
</feature>
<feature type="compositionally biased region" description="Polar residues" evidence="1">
    <location>
        <begin position="2413"/>
        <end position="2424"/>
    </location>
</feature>
<feature type="compositionally biased region" description="Basic and acidic residues" evidence="1">
    <location>
        <begin position="1755"/>
        <end position="1789"/>
    </location>
</feature>
<comment type="caution">
    <text evidence="2">The sequence shown here is derived from an EMBL/GenBank/DDBJ whole genome shotgun (WGS) entry which is preliminary data.</text>
</comment>
<feature type="compositionally biased region" description="Basic residues" evidence="1">
    <location>
        <begin position="3000"/>
        <end position="3020"/>
    </location>
</feature>
<feature type="compositionally biased region" description="Polar residues" evidence="1">
    <location>
        <begin position="2620"/>
        <end position="2629"/>
    </location>
</feature>
<evidence type="ECO:0000256" key="1">
    <source>
        <dbReference type="SAM" id="MobiDB-lite"/>
    </source>
</evidence>
<feature type="region of interest" description="Disordered" evidence="1">
    <location>
        <begin position="3267"/>
        <end position="3291"/>
    </location>
</feature>
<feature type="compositionally biased region" description="Low complexity" evidence="1">
    <location>
        <begin position="2764"/>
        <end position="2780"/>
    </location>
</feature>
<feature type="region of interest" description="Disordered" evidence="1">
    <location>
        <begin position="1921"/>
        <end position="1976"/>
    </location>
</feature>
<feature type="compositionally biased region" description="Polar residues" evidence="1">
    <location>
        <begin position="1421"/>
        <end position="1430"/>
    </location>
</feature>
<feature type="compositionally biased region" description="Polar residues" evidence="1">
    <location>
        <begin position="3059"/>
        <end position="3082"/>
    </location>
</feature>
<feature type="compositionally biased region" description="Basic and acidic residues" evidence="1">
    <location>
        <begin position="2435"/>
        <end position="2449"/>
    </location>
</feature>
<feature type="region of interest" description="Disordered" evidence="1">
    <location>
        <begin position="2561"/>
        <end position="2591"/>
    </location>
</feature>
<feature type="region of interest" description="Disordered" evidence="1">
    <location>
        <begin position="2644"/>
        <end position="2681"/>
    </location>
</feature>
<feature type="region of interest" description="Disordered" evidence="1">
    <location>
        <begin position="1111"/>
        <end position="1145"/>
    </location>
</feature>
<dbReference type="SUPFAM" id="SSF69322">
    <property type="entry name" value="Tricorn protease domain 2"/>
    <property type="match status" value="1"/>
</dbReference>